<dbReference type="InterPro" id="IPR002645">
    <property type="entry name" value="STAS_dom"/>
</dbReference>
<feature type="domain" description="STAS" evidence="6">
    <location>
        <begin position="226"/>
        <end position="314"/>
    </location>
</feature>
<feature type="transmembrane region" description="Helical" evidence="5">
    <location>
        <begin position="185"/>
        <end position="210"/>
    </location>
</feature>
<dbReference type="EMBL" id="CP141261">
    <property type="protein sequence ID" value="WRL62904.1"/>
    <property type="molecule type" value="Genomic_DNA"/>
</dbReference>
<feature type="transmembrane region" description="Helical" evidence="5">
    <location>
        <begin position="120"/>
        <end position="138"/>
    </location>
</feature>
<evidence type="ECO:0000313" key="8">
    <source>
        <dbReference type="Proteomes" id="UP001324287"/>
    </source>
</evidence>
<dbReference type="CDD" id="cd07042">
    <property type="entry name" value="STAS_SulP_like_sulfate_transporter"/>
    <property type="match status" value="1"/>
</dbReference>
<organism evidence="7 8">
    <name type="scientific">Blastococcus brunescens</name>
    <dbReference type="NCBI Taxonomy" id="1564165"/>
    <lineage>
        <taxon>Bacteria</taxon>
        <taxon>Bacillati</taxon>
        <taxon>Actinomycetota</taxon>
        <taxon>Actinomycetes</taxon>
        <taxon>Geodermatophilales</taxon>
        <taxon>Geodermatophilaceae</taxon>
        <taxon>Blastococcus</taxon>
    </lineage>
</organism>
<dbReference type="PANTHER" id="PTHR43310">
    <property type="entry name" value="SULFATE TRANSPORTER YBAR-RELATED"/>
    <property type="match status" value="1"/>
</dbReference>
<dbReference type="Gene3D" id="3.30.750.24">
    <property type="entry name" value="STAS domain"/>
    <property type="match status" value="1"/>
</dbReference>
<keyword evidence="3 5" id="KW-1133">Transmembrane helix</keyword>
<evidence type="ECO:0000256" key="1">
    <source>
        <dbReference type="ARBA" id="ARBA00004141"/>
    </source>
</evidence>
<sequence length="314" mass="33069">MAIVVLTTLAVAAGWNLPDVGGEGDLPDSLPFFLLPDVPFTVDTLGILAPYALGVAFVGLMESLMTAKLVDDITDTHSDKTRESWGQGVANMASGFFGGMGGCAMIGQTMINVKVSGARTRLSTFLAGVFLLVLVVALGDIVSIIPMAALVAVMIFVSIATFDWHSLRTIHRMPKSETTVMLSTVAVTLLTHNLAIGVGVGVLVACVLFAQRIAHLVDVDRAVGADGTVRYSVSGALFFASSNDLYTQFEYAADPAAVVIDLSRAQVWDASTVAALDAITHKYATRGKTATIVGLDEHSSDRFERHSGQLAGAH</sequence>
<evidence type="ECO:0000256" key="5">
    <source>
        <dbReference type="SAM" id="Phobius"/>
    </source>
</evidence>
<dbReference type="InterPro" id="IPR036513">
    <property type="entry name" value="STAS_dom_sf"/>
</dbReference>
<dbReference type="SUPFAM" id="SSF52091">
    <property type="entry name" value="SpoIIaa-like"/>
    <property type="match status" value="1"/>
</dbReference>
<dbReference type="Proteomes" id="UP001324287">
    <property type="component" value="Chromosome"/>
</dbReference>
<dbReference type="Pfam" id="PF01740">
    <property type="entry name" value="STAS"/>
    <property type="match status" value="1"/>
</dbReference>
<dbReference type="Pfam" id="PF00916">
    <property type="entry name" value="Sulfate_transp"/>
    <property type="match status" value="1"/>
</dbReference>
<dbReference type="InterPro" id="IPR052706">
    <property type="entry name" value="Membrane-Transporter-like"/>
</dbReference>
<accession>A0ABZ1AWG0</accession>
<reference evidence="7 8" key="1">
    <citation type="submission" date="2023-12" db="EMBL/GenBank/DDBJ databases">
        <title>Blastococcus brunescens sp. nov., an actonobacterium isolated from sandstone collected in sahara desert.</title>
        <authorList>
            <person name="Gtari M."/>
            <person name="Ghodhbane F."/>
        </authorList>
    </citation>
    <scope>NUCLEOTIDE SEQUENCE [LARGE SCALE GENOMIC DNA]</scope>
    <source>
        <strain evidence="7 8">BMG 8361</strain>
    </source>
</reference>
<dbReference type="InterPro" id="IPR011547">
    <property type="entry name" value="SLC26A/SulP_dom"/>
</dbReference>
<evidence type="ECO:0000313" key="7">
    <source>
        <dbReference type="EMBL" id="WRL62904.1"/>
    </source>
</evidence>
<name>A0ABZ1AWG0_9ACTN</name>
<evidence type="ECO:0000259" key="6">
    <source>
        <dbReference type="PROSITE" id="PS50801"/>
    </source>
</evidence>
<gene>
    <name evidence="7" type="ORF">U6N30_24025</name>
</gene>
<keyword evidence="8" id="KW-1185">Reference proteome</keyword>
<dbReference type="PROSITE" id="PS50801">
    <property type="entry name" value="STAS"/>
    <property type="match status" value="1"/>
</dbReference>
<evidence type="ECO:0000256" key="2">
    <source>
        <dbReference type="ARBA" id="ARBA00022692"/>
    </source>
</evidence>
<proteinExistence type="predicted"/>
<evidence type="ECO:0000256" key="3">
    <source>
        <dbReference type="ARBA" id="ARBA00022989"/>
    </source>
</evidence>
<keyword evidence="4 5" id="KW-0472">Membrane</keyword>
<dbReference type="PANTHER" id="PTHR43310:SF1">
    <property type="entry name" value="SULFATE TRANSPORTER YBAR-RELATED"/>
    <property type="match status" value="1"/>
</dbReference>
<keyword evidence="2 5" id="KW-0812">Transmembrane</keyword>
<evidence type="ECO:0000256" key="4">
    <source>
        <dbReference type="ARBA" id="ARBA00023136"/>
    </source>
</evidence>
<comment type="subcellular location">
    <subcellularLocation>
        <location evidence="1">Membrane</location>
        <topology evidence="1">Multi-pass membrane protein</topology>
    </subcellularLocation>
</comment>
<protein>
    <submittedName>
        <fullName evidence="7">SulP family inorganic anion transporter</fullName>
    </submittedName>
</protein>
<feature type="transmembrane region" description="Helical" evidence="5">
    <location>
        <begin position="38"/>
        <end position="60"/>
    </location>
</feature>